<name>A0ABS4CJR1_9ENTE</name>
<dbReference type="Pfam" id="PF12822">
    <property type="entry name" value="ECF_trnsprt"/>
    <property type="match status" value="1"/>
</dbReference>
<keyword evidence="1" id="KW-1133">Transmembrane helix</keyword>
<evidence type="ECO:0000256" key="1">
    <source>
        <dbReference type="SAM" id="Phobius"/>
    </source>
</evidence>
<keyword evidence="3" id="KW-1185">Reference proteome</keyword>
<dbReference type="Proteomes" id="UP000673375">
    <property type="component" value="Unassembled WGS sequence"/>
</dbReference>
<dbReference type="NCBIfam" id="TIGR04518">
    <property type="entry name" value="ECF_S_folT_fam"/>
    <property type="match status" value="1"/>
</dbReference>
<sequence length="183" mass="20958">MLGMKKRVLETRKLTVLALLIAVIVVFTRFFSYETQFLRISFTFIPESLMGLLFGPFWTGIGSAIADGVGVILFPKTGAYFPGFTLNAFITGAIYGFFYYKKELTWFRVIMATFLVTVIVHLFLTPLWLGLMYGVDLKIVAWWIPRIVKSAIFFPIQVVVTYYMGTKLPYKQLLSKLTPLHNK</sequence>
<keyword evidence="1" id="KW-0812">Transmembrane</keyword>
<dbReference type="EMBL" id="JAEDXU010000005">
    <property type="protein sequence ID" value="MBP1046844.1"/>
    <property type="molecule type" value="Genomic_DNA"/>
</dbReference>
<evidence type="ECO:0000313" key="3">
    <source>
        <dbReference type="Proteomes" id="UP000673375"/>
    </source>
</evidence>
<protein>
    <submittedName>
        <fullName evidence="2">Folate family ECF transporter S component</fullName>
    </submittedName>
</protein>
<dbReference type="RefSeq" id="WP_209557638.1">
    <property type="nucleotide sequence ID" value="NZ_JAEDXU010000005.1"/>
</dbReference>
<gene>
    <name evidence="2" type="ORF">I6N96_11250</name>
</gene>
<proteinExistence type="predicted"/>
<dbReference type="InterPro" id="IPR030949">
    <property type="entry name" value="ECF_S_folate_fam"/>
</dbReference>
<dbReference type="Gene3D" id="1.10.1760.20">
    <property type="match status" value="1"/>
</dbReference>
<keyword evidence="1" id="KW-0472">Membrane</keyword>
<feature type="transmembrane region" description="Helical" evidence="1">
    <location>
        <begin position="106"/>
        <end position="135"/>
    </location>
</feature>
<dbReference type="InterPro" id="IPR024529">
    <property type="entry name" value="ECF_trnsprt_substrate-spec"/>
</dbReference>
<evidence type="ECO:0000313" key="2">
    <source>
        <dbReference type="EMBL" id="MBP1046844.1"/>
    </source>
</evidence>
<feature type="transmembrane region" description="Helical" evidence="1">
    <location>
        <begin position="147"/>
        <end position="165"/>
    </location>
</feature>
<comment type="caution">
    <text evidence="2">The sequence shown here is derived from an EMBL/GenBank/DDBJ whole genome shotgun (WGS) entry which is preliminary data.</text>
</comment>
<organism evidence="2 3">
    <name type="scientific">Enterococcus larvae</name>
    <dbReference type="NCBI Taxonomy" id="2794352"/>
    <lineage>
        <taxon>Bacteria</taxon>
        <taxon>Bacillati</taxon>
        <taxon>Bacillota</taxon>
        <taxon>Bacilli</taxon>
        <taxon>Lactobacillales</taxon>
        <taxon>Enterococcaceae</taxon>
        <taxon>Enterococcus</taxon>
    </lineage>
</organism>
<accession>A0ABS4CJR1</accession>
<feature type="transmembrane region" description="Helical" evidence="1">
    <location>
        <begin position="81"/>
        <end position="100"/>
    </location>
</feature>
<reference evidence="2 3" key="1">
    <citation type="submission" date="2020-12" db="EMBL/GenBank/DDBJ databases">
        <title>Vagococcus allomyrinae sp. nov. and Enterococcus lavae sp. nov., isolated from the larvae of Allomyrina dichotoma.</title>
        <authorList>
            <person name="Lee S.D."/>
        </authorList>
    </citation>
    <scope>NUCLEOTIDE SEQUENCE [LARGE SCALE GENOMIC DNA]</scope>
    <source>
        <strain evidence="2 3">BWM-S5</strain>
    </source>
</reference>